<evidence type="ECO:0000256" key="1">
    <source>
        <dbReference type="ARBA" id="ARBA00004370"/>
    </source>
</evidence>
<comment type="subcellular location">
    <subcellularLocation>
        <location evidence="1">Membrane</location>
    </subcellularLocation>
</comment>
<organism evidence="7">
    <name type="scientific">marine metagenome</name>
    <dbReference type="NCBI Taxonomy" id="408172"/>
    <lineage>
        <taxon>unclassified sequences</taxon>
        <taxon>metagenomes</taxon>
        <taxon>ecological metagenomes</taxon>
    </lineage>
</organism>
<keyword evidence="3 5" id="KW-1133">Transmembrane helix</keyword>
<dbReference type="PROSITE" id="PS50839">
    <property type="entry name" value="CHASE"/>
    <property type="match status" value="1"/>
</dbReference>
<dbReference type="GO" id="GO:0007165">
    <property type="term" value="P:signal transduction"/>
    <property type="evidence" value="ECO:0007669"/>
    <property type="project" value="UniProtKB-ARBA"/>
</dbReference>
<dbReference type="InterPro" id="IPR006189">
    <property type="entry name" value="CHASE_dom"/>
</dbReference>
<feature type="domain" description="CHASE" evidence="6">
    <location>
        <begin position="71"/>
        <end position="250"/>
    </location>
</feature>
<dbReference type="Pfam" id="PF03924">
    <property type="entry name" value="CHASE"/>
    <property type="match status" value="1"/>
</dbReference>
<dbReference type="InterPro" id="IPR042240">
    <property type="entry name" value="CHASE_sf"/>
</dbReference>
<sequence>VFLKRLTYTTWGLLVLAIAITFITLNNVKKENEYDWTQQFEQEGIKNTRILEEQLERIKRELMGLASLFKVTKSVTRSGFKSYTSSLLEKSNFIKSLQWVPRVKQEQRSSLESMAQEDGFTNFKFTALNKNSTIIPAPSKNEYFPIYYMEPLIGNEPYLGFDISTQPILLTLMNQARDTGQTVAITSTDLIYKDKKTRLMMFICPFYEGQSIPQNIEDRRRLFSGTAIGTYKIQDIIIEIIAPYIVPGMF</sequence>
<proteinExistence type="predicted"/>
<dbReference type="GO" id="GO:0003824">
    <property type="term" value="F:catalytic activity"/>
    <property type="evidence" value="ECO:0007669"/>
    <property type="project" value="UniProtKB-ARBA"/>
</dbReference>
<name>A0A382DPA1_9ZZZZ</name>
<dbReference type="SMART" id="SM01079">
    <property type="entry name" value="CHASE"/>
    <property type="match status" value="1"/>
</dbReference>
<keyword evidence="2 5" id="KW-0812">Transmembrane</keyword>
<dbReference type="GO" id="GO:0016020">
    <property type="term" value="C:membrane"/>
    <property type="evidence" value="ECO:0007669"/>
    <property type="project" value="UniProtKB-SubCell"/>
</dbReference>
<protein>
    <recommendedName>
        <fullName evidence="6">CHASE domain-containing protein</fullName>
    </recommendedName>
</protein>
<dbReference type="AlphaFoldDB" id="A0A382DPA1"/>
<evidence type="ECO:0000256" key="4">
    <source>
        <dbReference type="ARBA" id="ARBA00023136"/>
    </source>
</evidence>
<feature type="transmembrane region" description="Helical" evidence="5">
    <location>
        <begin position="6"/>
        <end position="25"/>
    </location>
</feature>
<accession>A0A382DPA1</accession>
<dbReference type="EMBL" id="UINC01040264">
    <property type="protein sequence ID" value="SVB39892.1"/>
    <property type="molecule type" value="Genomic_DNA"/>
</dbReference>
<evidence type="ECO:0000256" key="2">
    <source>
        <dbReference type="ARBA" id="ARBA00022692"/>
    </source>
</evidence>
<gene>
    <name evidence="7" type="ORF">METZ01_LOCUS192746</name>
</gene>
<evidence type="ECO:0000313" key="7">
    <source>
        <dbReference type="EMBL" id="SVB39892.1"/>
    </source>
</evidence>
<evidence type="ECO:0000259" key="6">
    <source>
        <dbReference type="PROSITE" id="PS50839"/>
    </source>
</evidence>
<keyword evidence="4 5" id="KW-0472">Membrane</keyword>
<reference evidence="7" key="1">
    <citation type="submission" date="2018-05" db="EMBL/GenBank/DDBJ databases">
        <authorList>
            <person name="Lanie J.A."/>
            <person name="Ng W.-L."/>
            <person name="Kazmierczak K.M."/>
            <person name="Andrzejewski T.M."/>
            <person name="Davidsen T.M."/>
            <person name="Wayne K.J."/>
            <person name="Tettelin H."/>
            <person name="Glass J.I."/>
            <person name="Rusch D."/>
            <person name="Podicherti R."/>
            <person name="Tsui H.-C.T."/>
            <person name="Winkler M.E."/>
        </authorList>
    </citation>
    <scope>NUCLEOTIDE SEQUENCE</scope>
</reference>
<evidence type="ECO:0000256" key="3">
    <source>
        <dbReference type="ARBA" id="ARBA00022989"/>
    </source>
</evidence>
<feature type="non-terminal residue" evidence="7">
    <location>
        <position position="1"/>
    </location>
</feature>
<evidence type="ECO:0000256" key="5">
    <source>
        <dbReference type="SAM" id="Phobius"/>
    </source>
</evidence>
<dbReference type="Gene3D" id="3.30.450.350">
    <property type="entry name" value="CHASE domain"/>
    <property type="match status" value="1"/>
</dbReference>
<feature type="non-terminal residue" evidence="7">
    <location>
        <position position="250"/>
    </location>
</feature>